<keyword evidence="3 8" id="KW-1134">Transmembrane beta strand</keyword>
<accession>A0A5C6KED5</accession>
<dbReference type="Pfam" id="PF00593">
    <property type="entry name" value="TonB_dep_Rec_b-barrel"/>
    <property type="match status" value="1"/>
</dbReference>
<dbReference type="InterPro" id="IPR039426">
    <property type="entry name" value="TonB-dep_rcpt-like"/>
</dbReference>
<name>A0A5C6KED5_PARDI</name>
<dbReference type="InterPro" id="IPR036942">
    <property type="entry name" value="Beta-barrel_TonB_sf"/>
</dbReference>
<dbReference type="Gene3D" id="2.60.40.1120">
    <property type="entry name" value="Carboxypeptidase-like, regulatory domain"/>
    <property type="match status" value="1"/>
</dbReference>
<keyword evidence="7 8" id="KW-0998">Cell outer membrane</keyword>
<feature type="domain" description="TonB-dependent receptor plug" evidence="12">
    <location>
        <begin position="143"/>
        <end position="250"/>
    </location>
</feature>
<keyword evidence="10" id="KW-0732">Signal</keyword>
<evidence type="ECO:0000256" key="5">
    <source>
        <dbReference type="ARBA" id="ARBA00023077"/>
    </source>
</evidence>
<dbReference type="NCBIfam" id="TIGR04057">
    <property type="entry name" value="SusC_RagA_signa"/>
    <property type="match status" value="1"/>
</dbReference>
<reference evidence="13 14" key="1">
    <citation type="submission" date="2019-07" db="EMBL/GenBank/DDBJ databases">
        <title>Genome sequencing of Parabacteroides distasonis iSURF_7.</title>
        <authorList>
            <person name="Degefu H.N."/>
            <person name="Ruoff K.L."/>
            <person name="Price C.E."/>
            <person name="Valls R.A."/>
            <person name="O'Toole G.A."/>
        </authorList>
    </citation>
    <scope>NUCLEOTIDE SEQUENCE [LARGE SCALE GENOMIC DNA]</scope>
    <source>
        <strain evidence="13 14">CFPLTA003_1B</strain>
    </source>
</reference>
<evidence type="ECO:0000256" key="4">
    <source>
        <dbReference type="ARBA" id="ARBA00022692"/>
    </source>
</evidence>
<dbReference type="RefSeq" id="WP_146375725.1">
    <property type="nucleotide sequence ID" value="NZ_VOHW01000008.1"/>
</dbReference>
<evidence type="ECO:0000313" key="13">
    <source>
        <dbReference type="EMBL" id="TWV60774.1"/>
    </source>
</evidence>
<dbReference type="Pfam" id="PF13715">
    <property type="entry name" value="CarbopepD_reg_2"/>
    <property type="match status" value="1"/>
</dbReference>
<dbReference type="Pfam" id="PF07715">
    <property type="entry name" value="Plug"/>
    <property type="match status" value="1"/>
</dbReference>
<dbReference type="SUPFAM" id="SSF49464">
    <property type="entry name" value="Carboxypeptidase regulatory domain-like"/>
    <property type="match status" value="1"/>
</dbReference>
<evidence type="ECO:0000256" key="8">
    <source>
        <dbReference type="PROSITE-ProRule" id="PRU01360"/>
    </source>
</evidence>
<evidence type="ECO:0000256" key="10">
    <source>
        <dbReference type="SAM" id="SignalP"/>
    </source>
</evidence>
<gene>
    <name evidence="13" type="ORF">FSA05_13945</name>
</gene>
<evidence type="ECO:0000259" key="12">
    <source>
        <dbReference type="Pfam" id="PF07715"/>
    </source>
</evidence>
<evidence type="ECO:0000256" key="7">
    <source>
        <dbReference type="ARBA" id="ARBA00023237"/>
    </source>
</evidence>
<dbReference type="Gene3D" id="2.40.170.20">
    <property type="entry name" value="TonB-dependent receptor, beta-barrel domain"/>
    <property type="match status" value="1"/>
</dbReference>
<dbReference type="FunFam" id="2.60.40.1120:FF:000003">
    <property type="entry name" value="Outer membrane protein Omp121"/>
    <property type="match status" value="1"/>
</dbReference>
<dbReference type="InterPro" id="IPR012910">
    <property type="entry name" value="Plug_dom"/>
</dbReference>
<dbReference type="InterPro" id="IPR037066">
    <property type="entry name" value="Plug_dom_sf"/>
</dbReference>
<dbReference type="PROSITE" id="PS52016">
    <property type="entry name" value="TONB_DEPENDENT_REC_3"/>
    <property type="match status" value="1"/>
</dbReference>
<dbReference type="EMBL" id="VOHW01000008">
    <property type="protein sequence ID" value="TWV60774.1"/>
    <property type="molecule type" value="Genomic_DNA"/>
</dbReference>
<dbReference type="NCBIfam" id="TIGR04056">
    <property type="entry name" value="OMP_RagA_SusC"/>
    <property type="match status" value="1"/>
</dbReference>
<organism evidence="13 14">
    <name type="scientific">Parabacteroides distasonis</name>
    <dbReference type="NCBI Taxonomy" id="823"/>
    <lineage>
        <taxon>Bacteria</taxon>
        <taxon>Pseudomonadati</taxon>
        <taxon>Bacteroidota</taxon>
        <taxon>Bacteroidia</taxon>
        <taxon>Bacteroidales</taxon>
        <taxon>Tannerellaceae</taxon>
        <taxon>Parabacteroides</taxon>
    </lineage>
</organism>
<evidence type="ECO:0000256" key="6">
    <source>
        <dbReference type="ARBA" id="ARBA00023136"/>
    </source>
</evidence>
<dbReference type="AlphaFoldDB" id="A0A5C6KED5"/>
<comment type="similarity">
    <text evidence="8 9">Belongs to the TonB-dependent receptor family.</text>
</comment>
<evidence type="ECO:0000256" key="1">
    <source>
        <dbReference type="ARBA" id="ARBA00004571"/>
    </source>
</evidence>
<dbReference type="InterPro" id="IPR000531">
    <property type="entry name" value="Beta-barrel_TonB"/>
</dbReference>
<dbReference type="InterPro" id="IPR023997">
    <property type="entry name" value="TonB-dep_OMP_SusC/RagA_CS"/>
</dbReference>
<dbReference type="Proteomes" id="UP000315827">
    <property type="component" value="Unassembled WGS sequence"/>
</dbReference>
<dbReference type="SUPFAM" id="SSF56935">
    <property type="entry name" value="Porins"/>
    <property type="match status" value="1"/>
</dbReference>
<feature type="domain" description="TonB-dependent receptor-like beta-barrel" evidence="11">
    <location>
        <begin position="381"/>
        <end position="957"/>
    </location>
</feature>
<keyword evidence="6 8" id="KW-0472">Membrane</keyword>
<evidence type="ECO:0000256" key="2">
    <source>
        <dbReference type="ARBA" id="ARBA00022448"/>
    </source>
</evidence>
<keyword evidence="4 8" id="KW-0812">Transmembrane</keyword>
<dbReference type="InterPro" id="IPR008969">
    <property type="entry name" value="CarboxyPept-like_regulatory"/>
</dbReference>
<keyword evidence="5 9" id="KW-0798">TonB box</keyword>
<evidence type="ECO:0000256" key="3">
    <source>
        <dbReference type="ARBA" id="ARBA00022452"/>
    </source>
</evidence>
<feature type="signal peptide" evidence="10">
    <location>
        <begin position="1"/>
        <end position="32"/>
    </location>
</feature>
<evidence type="ECO:0000313" key="14">
    <source>
        <dbReference type="Proteomes" id="UP000315827"/>
    </source>
</evidence>
<dbReference type="Gene3D" id="2.170.130.10">
    <property type="entry name" value="TonB-dependent receptor, plug domain"/>
    <property type="match status" value="1"/>
</dbReference>
<evidence type="ECO:0000259" key="11">
    <source>
        <dbReference type="Pfam" id="PF00593"/>
    </source>
</evidence>
<keyword evidence="2 8" id="KW-0813">Transport</keyword>
<sequence>MNKISKLFSLRNIARFSALSLLVSAFSTKDLAAMGANETNVLPIVNVAQQSKSVSGVVADKSGEPIIGANVVVKGANVGSITDFDGAFKIENVPSAAILQISYIGFKTQEIPVGSKSSFNITLEEDSETLDEVVVVGYGSSVKKDLTTAVTSVKSKDFLAGAVNDAMQMIDGKVAGVSVNSAAAADPNSSSSIQVRGASSLKAGNSPLVVIDGMPGGDLRNIAQADIESITVLKDGSAAAIYGSRGANGVILVTTKQGKAGKTTITYDGYVEHDFVASRPDILDADEYLEKVTGAKDYGYRTNWYDEVLNKDNFGQNHNISLSGGSESTIFRVSANYRQKGGLDIASNRKEYGLRGSFKQITLEGLLEVGGNFSYRVADEDYTDYGSFKQAVQLNPTYSVDEMDAFKGNSYSYNPVKNLTERDRGALQEYSIIDLNAKLNILDNLSTELKLGRQGHSKKEQDYKFKTFRECIDGGYNGWAKITQENWTDWTLEWLGNYNFKINEVHDFKIMAGYSYQEFNYEKLMANNRNFPSDAFMTNYLQGGDYEKVSGRLGMESQKTQEKTIAFLGRINYNWNDIFLFTGSLRHEGNSKFGVDHKWGTFPAASAAWRMSKLPVFENSGMVDDLKLRFSYGVTGRSGFDRYISLAKYSGYGEYYSDQFGWLQGYGPGNNPNYDLAWEKQISYNLGIDYTLFESRLSGSLDFFIRDGKDVIGDYKVPLPPYLHESIVANVGTTTSKGFEFQANWDAVRTEDFSYSTNVMLSYTTSKLKSFSNEKYQLGFIEGEGFPSPGNPGSAQRLQDDTPIGSFYGFRYAGVDDAGNILIWKGGEIGGDTKLGSDGDEKDKVYLDGTGVPKWELSWGNTFTYKNFDLSLFFRGRFGYKVMNQYEMYYGLQVVAGDNKLSSAYEENAHIKGPKVICDYFLQNGNYLRLDNITVGWTPKLNTKWISSLRVYGTLKNVFTLTKYSGVDPTTVTTTGLWPGIGGMDVYPTARNLTFGVQITY</sequence>
<comment type="caution">
    <text evidence="13">The sequence shown here is derived from an EMBL/GenBank/DDBJ whole genome shotgun (WGS) entry which is preliminary data.</text>
</comment>
<evidence type="ECO:0000256" key="9">
    <source>
        <dbReference type="RuleBase" id="RU003357"/>
    </source>
</evidence>
<dbReference type="InterPro" id="IPR023996">
    <property type="entry name" value="TonB-dep_OMP_SusC/RagA"/>
</dbReference>
<proteinExistence type="inferred from homology"/>
<comment type="subcellular location">
    <subcellularLocation>
        <location evidence="1 8">Cell outer membrane</location>
        <topology evidence="1 8">Multi-pass membrane protein</topology>
    </subcellularLocation>
</comment>
<dbReference type="GO" id="GO:0009279">
    <property type="term" value="C:cell outer membrane"/>
    <property type="evidence" value="ECO:0007669"/>
    <property type="project" value="UniProtKB-SubCell"/>
</dbReference>
<protein>
    <submittedName>
        <fullName evidence="13">SusC/RagA family TonB-linked outer membrane protein</fullName>
    </submittedName>
</protein>
<feature type="chain" id="PRO_5023135146" evidence="10">
    <location>
        <begin position="33"/>
        <end position="1001"/>
    </location>
</feature>